<dbReference type="RefSeq" id="XP_056486914.1">
    <property type="nucleotide sequence ID" value="XM_056631363.1"/>
</dbReference>
<reference evidence="1" key="2">
    <citation type="journal article" date="2023" name="IMA Fungus">
        <title>Comparative genomic study of the Penicillium genus elucidates a diverse pangenome and 15 lateral gene transfer events.</title>
        <authorList>
            <person name="Petersen C."/>
            <person name="Sorensen T."/>
            <person name="Nielsen M.R."/>
            <person name="Sondergaard T.E."/>
            <person name="Sorensen J.L."/>
            <person name="Fitzpatrick D.A."/>
            <person name="Frisvad J.C."/>
            <person name="Nielsen K.L."/>
        </authorList>
    </citation>
    <scope>NUCLEOTIDE SEQUENCE</scope>
    <source>
        <strain evidence="1">IBT 29677</strain>
    </source>
</reference>
<comment type="caution">
    <text evidence="1">The sequence shown here is derived from an EMBL/GenBank/DDBJ whole genome shotgun (WGS) entry which is preliminary data.</text>
</comment>
<sequence length="104" mass="12474">MMFSRKEKQKNLHFRYSRKYNPSSGRYNREVLKYKGKQLERWKIVTLVTRDYALRAASQQEERLQHKVKALQKASKIKDLEAQVQAKQASEELNETQKLLFDKD</sequence>
<evidence type="ECO:0000313" key="1">
    <source>
        <dbReference type="EMBL" id="KAJ5391236.1"/>
    </source>
</evidence>
<evidence type="ECO:0000313" key="2">
    <source>
        <dbReference type="Proteomes" id="UP001147747"/>
    </source>
</evidence>
<protein>
    <submittedName>
        <fullName evidence="1">Uncharacterized protein</fullName>
    </submittedName>
</protein>
<dbReference type="AlphaFoldDB" id="A0A9X0B7Q9"/>
<dbReference type="Proteomes" id="UP001147747">
    <property type="component" value="Unassembled WGS sequence"/>
</dbReference>
<name>A0A9X0B7Q9_9EURO</name>
<accession>A0A9X0B7Q9</accession>
<keyword evidence="2" id="KW-1185">Reference proteome</keyword>
<gene>
    <name evidence="1" type="ORF">N7509_006726</name>
</gene>
<dbReference type="GeneID" id="81370343"/>
<reference evidence="1" key="1">
    <citation type="submission" date="2022-12" db="EMBL/GenBank/DDBJ databases">
        <authorList>
            <person name="Petersen C."/>
        </authorList>
    </citation>
    <scope>NUCLEOTIDE SEQUENCE</scope>
    <source>
        <strain evidence="1">IBT 29677</strain>
    </source>
</reference>
<proteinExistence type="predicted"/>
<organism evidence="1 2">
    <name type="scientific">Penicillium cosmopolitanum</name>
    <dbReference type="NCBI Taxonomy" id="1131564"/>
    <lineage>
        <taxon>Eukaryota</taxon>
        <taxon>Fungi</taxon>
        <taxon>Dikarya</taxon>
        <taxon>Ascomycota</taxon>
        <taxon>Pezizomycotina</taxon>
        <taxon>Eurotiomycetes</taxon>
        <taxon>Eurotiomycetidae</taxon>
        <taxon>Eurotiales</taxon>
        <taxon>Aspergillaceae</taxon>
        <taxon>Penicillium</taxon>
    </lineage>
</organism>
<dbReference type="EMBL" id="JAPZBU010000008">
    <property type="protein sequence ID" value="KAJ5391236.1"/>
    <property type="molecule type" value="Genomic_DNA"/>
</dbReference>